<evidence type="ECO:0000313" key="4">
    <source>
        <dbReference type="RefSeq" id="XP_010935078.1"/>
    </source>
</evidence>
<dbReference type="FunCoup" id="A0A6I9S0D9">
    <property type="interactions" value="7"/>
</dbReference>
<dbReference type="Proteomes" id="UP000504607">
    <property type="component" value="Chromosome 12"/>
</dbReference>
<dbReference type="PANTHER" id="PTHR31048">
    <property type="entry name" value="OS03G0233200 PROTEIN"/>
    <property type="match status" value="1"/>
</dbReference>
<dbReference type="InterPro" id="IPR037176">
    <property type="entry name" value="Osmotin/thaumatin-like_sf"/>
</dbReference>
<dbReference type="PRINTS" id="PR00347">
    <property type="entry name" value="THAUMATIN"/>
</dbReference>
<accession>A0A6I9S0D9</accession>
<dbReference type="InterPro" id="IPR001938">
    <property type="entry name" value="Thaumatin"/>
</dbReference>
<dbReference type="InterPro" id="IPR017949">
    <property type="entry name" value="Thaumatin_CS"/>
</dbReference>
<evidence type="ECO:0000313" key="3">
    <source>
        <dbReference type="Proteomes" id="UP000504607"/>
    </source>
</evidence>
<feature type="transmembrane region" description="Helical" evidence="1">
    <location>
        <begin position="78"/>
        <end position="97"/>
    </location>
</feature>
<proteinExistence type="predicted"/>
<sequence length="379" mass="39681">MSGGAVTNLSTILLPLLPSITTLEVPALAALPPPSSTLSNLSLPPFILSHHCSISRKAPLTSNWIQKPLINAKLMDPFLSPPTPILSLSLLLLLFFFGRMDCTKFTFVNNCGYTVWPGVLANSGNANLDSTGFTLAAGDSRVLLAPAGWSGRFWARTGCNFDSSGRGSCATGDCGSGQVECNGAGAAPPATLAEFTLGKAGDKDYYDVSLVDGYNLPVVVDAGGGCAATGCVADLNRRCPSELRVGDGEAAACRSACEAFGKPEFCCSGDFGSPATCHPSVYSEVFKSACPRSYSYAYDDATSTFTCTAGDYSITFCPRSGPSQKSTKSTSRNTTAVLQNDSWLADLATGDANSRRRVSVLLHASLITGTICCLLFLFI</sequence>
<dbReference type="GeneID" id="105055070"/>
<feature type="signal peptide" evidence="2">
    <location>
        <begin position="1"/>
        <end position="22"/>
    </location>
</feature>
<keyword evidence="1" id="KW-0812">Transmembrane</keyword>
<dbReference type="OrthoDB" id="430315at2759"/>
<dbReference type="SUPFAM" id="SSF49870">
    <property type="entry name" value="Osmotin, thaumatin-like protein"/>
    <property type="match status" value="1"/>
</dbReference>
<organism evidence="3 4">
    <name type="scientific">Elaeis guineensis var. tenera</name>
    <name type="common">Oil palm</name>
    <dbReference type="NCBI Taxonomy" id="51953"/>
    <lineage>
        <taxon>Eukaryota</taxon>
        <taxon>Viridiplantae</taxon>
        <taxon>Streptophyta</taxon>
        <taxon>Embryophyta</taxon>
        <taxon>Tracheophyta</taxon>
        <taxon>Spermatophyta</taxon>
        <taxon>Magnoliopsida</taxon>
        <taxon>Liliopsida</taxon>
        <taxon>Arecaceae</taxon>
        <taxon>Arecoideae</taxon>
        <taxon>Cocoseae</taxon>
        <taxon>Elaeidinae</taxon>
        <taxon>Elaeis</taxon>
    </lineage>
</organism>
<evidence type="ECO:0000256" key="1">
    <source>
        <dbReference type="SAM" id="Phobius"/>
    </source>
</evidence>
<dbReference type="CDD" id="cd09218">
    <property type="entry name" value="TLP-PA"/>
    <property type="match status" value="1"/>
</dbReference>
<gene>
    <name evidence="4" type="primary">LOC105055070</name>
</gene>
<evidence type="ECO:0000256" key="2">
    <source>
        <dbReference type="SAM" id="SignalP"/>
    </source>
</evidence>
<keyword evidence="2" id="KW-0732">Signal</keyword>
<dbReference type="PROSITE" id="PS51367">
    <property type="entry name" value="THAUMATIN_2"/>
    <property type="match status" value="1"/>
</dbReference>
<dbReference type="InParanoid" id="A0A6I9S0D9"/>
<feature type="transmembrane region" description="Helical" evidence="1">
    <location>
        <begin position="360"/>
        <end position="378"/>
    </location>
</feature>
<dbReference type="FunFam" id="2.60.110.10:FF:000001">
    <property type="entry name" value="THAUMATIN-LIKE PROTEIN 1"/>
    <property type="match status" value="1"/>
</dbReference>
<dbReference type="AlphaFoldDB" id="A0A6I9S0D9"/>
<dbReference type="KEGG" id="egu:105055070"/>
<reference evidence="4" key="1">
    <citation type="submission" date="2025-08" db="UniProtKB">
        <authorList>
            <consortium name="RefSeq"/>
        </authorList>
    </citation>
    <scope>IDENTIFICATION</scope>
</reference>
<keyword evidence="3" id="KW-1185">Reference proteome</keyword>
<dbReference type="Pfam" id="PF00314">
    <property type="entry name" value="Thaumatin"/>
    <property type="match status" value="1"/>
</dbReference>
<dbReference type="Gene3D" id="2.60.110.10">
    <property type="entry name" value="Thaumatin"/>
    <property type="match status" value="1"/>
</dbReference>
<dbReference type="PROSITE" id="PS00316">
    <property type="entry name" value="THAUMATIN_1"/>
    <property type="match status" value="1"/>
</dbReference>
<keyword evidence="1" id="KW-1133">Transmembrane helix</keyword>
<dbReference type="RefSeq" id="XP_010935078.1">
    <property type="nucleotide sequence ID" value="XM_010936776.3"/>
</dbReference>
<protein>
    <submittedName>
        <fullName evidence="4">Thaumatin-like protein 1</fullName>
    </submittedName>
</protein>
<dbReference type="SMART" id="SM00205">
    <property type="entry name" value="THN"/>
    <property type="match status" value="1"/>
</dbReference>
<feature type="chain" id="PRO_5026647015" evidence="2">
    <location>
        <begin position="23"/>
        <end position="379"/>
    </location>
</feature>
<name>A0A6I9S0D9_ELAGV</name>
<keyword evidence="1" id="KW-0472">Membrane</keyword>